<reference evidence="1" key="1">
    <citation type="submission" date="2023-03" db="EMBL/GenBank/DDBJ databases">
        <title>Chromosome-level genomes of two armyworms, Mythimna separata and Mythimna loreyi, provide insights into the biosynthesis and reception of sex pheromones.</title>
        <authorList>
            <person name="Zhao H."/>
        </authorList>
    </citation>
    <scope>NUCLEOTIDE SEQUENCE</scope>
    <source>
        <strain evidence="1">BeijingLab</strain>
        <tissue evidence="1">Pupa</tissue>
    </source>
</reference>
<sequence length="148" mass="17714">MYEDYNLRLDALDFHIVVQAQKDFFSQDLKMMKNAYNAQRELRTFREMTNAMNRAFLPPAQFVRAPNTKFMNKKDARAFMMAEKKKSLHLSGERAKPKKYKLTVEEREGLVLFTEWCEGQNPAPYLKEYYELVKPIFEVDTREKHNEF</sequence>
<proteinExistence type="predicted"/>
<protein>
    <submittedName>
        <fullName evidence="1">Uncharacterized protein</fullName>
    </submittedName>
</protein>
<comment type="caution">
    <text evidence="1">The sequence shown here is derived from an EMBL/GenBank/DDBJ whole genome shotgun (WGS) entry which is preliminary data.</text>
</comment>
<evidence type="ECO:0000313" key="1">
    <source>
        <dbReference type="EMBL" id="KAJ8713398.1"/>
    </source>
</evidence>
<dbReference type="EMBL" id="JARGEI010000020">
    <property type="protein sequence ID" value="KAJ8713398.1"/>
    <property type="molecule type" value="Genomic_DNA"/>
</dbReference>
<evidence type="ECO:0000313" key="2">
    <source>
        <dbReference type="Proteomes" id="UP001231518"/>
    </source>
</evidence>
<accession>A0AAD7YF76</accession>
<dbReference type="Proteomes" id="UP001231518">
    <property type="component" value="Chromosome 4"/>
</dbReference>
<keyword evidence="2" id="KW-1185">Reference proteome</keyword>
<gene>
    <name evidence="1" type="ORF">PYW07_013768</name>
</gene>
<organism evidence="1 2">
    <name type="scientific">Mythimna separata</name>
    <name type="common">Oriental armyworm</name>
    <name type="synonym">Pseudaletia separata</name>
    <dbReference type="NCBI Taxonomy" id="271217"/>
    <lineage>
        <taxon>Eukaryota</taxon>
        <taxon>Metazoa</taxon>
        <taxon>Ecdysozoa</taxon>
        <taxon>Arthropoda</taxon>
        <taxon>Hexapoda</taxon>
        <taxon>Insecta</taxon>
        <taxon>Pterygota</taxon>
        <taxon>Neoptera</taxon>
        <taxon>Endopterygota</taxon>
        <taxon>Lepidoptera</taxon>
        <taxon>Glossata</taxon>
        <taxon>Ditrysia</taxon>
        <taxon>Noctuoidea</taxon>
        <taxon>Noctuidae</taxon>
        <taxon>Noctuinae</taxon>
        <taxon>Hadenini</taxon>
        <taxon>Mythimna</taxon>
    </lineage>
</organism>
<dbReference type="AlphaFoldDB" id="A0AAD7YF76"/>
<name>A0AAD7YF76_MYTSE</name>